<organism evidence="1 2">
    <name type="scientific">Rhododendron griersonianum</name>
    <dbReference type="NCBI Taxonomy" id="479676"/>
    <lineage>
        <taxon>Eukaryota</taxon>
        <taxon>Viridiplantae</taxon>
        <taxon>Streptophyta</taxon>
        <taxon>Embryophyta</taxon>
        <taxon>Tracheophyta</taxon>
        <taxon>Spermatophyta</taxon>
        <taxon>Magnoliopsida</taxon>
        <taxon>eudicotyledons</taxon>
        <taxon>Gunneridae</taxon>
        <taxon>Pentapetalae</taxon>
        <taxon>asterids</taxon>
        <taxon>Ericales</taxon>
        <taxon>Ericaceae</taxon>
        <taxon>Ericoideae</taxon>
        <taxon>Rhodoreae</taxon>
        <taxon>Rhododendron</taxon>
    </lineage>
</organism>
<sequence>MTYVTTTITTIKNKPSSLVAKAVEGIMQEPRVFTDGDEQSWKFGQNNLLKSNNKKQRMKLRHQISSKKCQLPAHSLFSVVNIGFSALHTVNYYVLSHDSTTRAEQHTTNRRSFYSLPRVGTLFCH</sequence>
<evidence type="ECO:0000313" key="1">
    <source>
        <dbReference type="EMBL" id="KAG5556585.1"/>
    </source>
</evidence>
<protein>
    <submittedName>
        <fullName evidence="1">Uncharacterized protein</fullName>
    </submittedName>
</protein>
<dbReference type="AlphaFoldDB" id="A0AAV6KV86"/>
<gene>
    <name evidence="1" type="ORF">RHGRI_007002</name>
</gene>
<comment type="caution">
    <text evidence="1">The sequence shown here is derived from an EMBL/GenBank/DDBJ whole genome shotgun (WGS) entry which is preliminary data.</text>
</comment>
<reference evidence="1" key="1">
    <citation type="submission" date="2020-08" db="EMBL/GenBank/DDBJ databases">
        <title>Plant Genome Project.</title>
        <authorList>
            <person name="Zhang R.-G."/>
        </authorList>
    </citation>
    <scope>NUCLEOTIDE SEQUENCE</scope>
    <source>
        <strain evidence="1">WSP0</strain>
        <tissue evidence="1">Leaf</tissue>
    </source>
</reference>
<dbReference type="Proteomes" id="UP000823749">
    <property type="component" value="Chromosome 3"/>
</dbReference>
<keyword evidence="2" id="KW-1185">Reference proteome</keyword>
<dbReference type="EMBL" id="JACTNZ010000003">
    <property type="protein sequence ID" value="KAG5556585.1"/>
    <property type="molecule type" value="Genomic_DNA"/>
</dbReference>
<accession>A0AAV6KV86</accession>
<evidence type="ECO:0000313" key="2">
    <source>
        <dbReference type="Proteomes" id="UP000823749"/>
    </source>
</evidence>
<proteinExistence type="predicted"/>
<name>A0AAV6KV86_9ERIC</name>